<dbReference type="Proteomes" id="UP000187506">
    <property type="component" value="Chromosome"/>
</dbReference>
<sequence>MRFYTFILILCFQSFSYAQDFNEIPPVFDSCKDEPLTSLQKCFDNQVFNLLFANFKVPKSISDSNYKGEVVILFEVDKEGGFRVMYIDAVYPELKTEATRVISEFPKVEPAKYNGNATYKQYSITLKIPLENQTVVTEDLALQNKETEVLELNALEIAAKNEIDKINANYKKYDYSEYSSQLNIPFSHENYAKFDRATNLIGTNSHTASKPFIYEDVATYHDFKAENDALLKDKKTWAGKKLWNEHLVQLQGKDYWFTVDPIFDLQLGKDTDADFSYTYNNTRGVYIQGGLGKKFNFSASVYENQGRFAQYFNNYAESIRPEGGDPAIIPGRGIAKRFKDDAYDYPVAEAYLSYTPSKFINVQFGHGKNFIGDGYRSLLQSDVASPYPYLKLNTKFWKIKYTNTYTWLKDVRPEVTEDGAFLTKYIANHYLSWNVNKRLNLGLFESVIWANTNNRGFDINYLNPIIFYRAIEFETGQDAGNAIVGASAKYKFTDNFNMYSQFVLDEFSLDDVTGGNKSWKNKFGLQLGAKYYNAFKIRDLILQAEYNAVRPYTYSHNTITLNYAHNNQPMAHLWGANFRELVLIGRYRKGRVFGEAKLIAGIRGFDVNNSADNFNYGGNIFESEVNRPFDSGVEIGQGIKTNTINASIQGGYLINPASNLKVFANVSYRNFNPEAETMSVLNNSTVWFNFGIRTDLFNWYFDL</sequence>
<gene>
    <name evidence="2" type="ORF">BWR22_03110</name>
</gene>
<dbReference type="KEGG" id="lvn:BWR22_03110"/>
<dbReference type="InterPro" id="IPR038636">
    <property type="entry name" value="Wzi_sf"/>
</dbReference>
<reference evidence="2 3" key="1">
    <citation type="submission" date="2017-01" db="EMBL/GenBank/DDBJ databases">
        <title>Complete genome of Lacinutrix venerupis DOK2-8 isolated from seawater in Dokdo.</title>
        <authorList>
            <person name="Chi W.-J."/>
            <person name="Kim J.H."/>
        </authorList>
    </citation>
    <scope>NUCLEOTIDE SEQUENCE [LARGE SCALE GENOMIC DNA]</scope>
    <source>
        <strain evidence="2 3">DOK2-8</strain>
    </source>
</reference>
<accession>A0AAC9LL04</accession>
<dbReference type="Gene3D" id="2.40.160.130">
    <property type="entry name" value="Capsule assembly protein Wzi"/>
    <property type="match status" value="1"/>
</dbReference>
<keyword evidence="3" id="KW-1185">Reference proteome</keyword>
<protein>
    <submittedName>
        <fullName evidence="2">Gliding motility protein RemB</fullName>
    </submittedName>
</protein>
<dbReference type="AlphaFoldDB" id="A0AAC9LL04"/>
<keyword evidence="1" id="KW-0732">Signal</keyword>
<evidence type="ECO:0000256" key="1">
    <source>
        <dbReference type="SAM" id="SignalP"/>
    </source>
</evidence>
<name>A0AAC9LL04_9FLAO</name>
<organism evidence="2 3">
    <name type="scientific">Lacinutrix venerupis</name>
    <dbReference type="NCBI Taxonomy" id="1486034"/>
    <lineage>
        <taxon>Bacteria</taxon>
        <taxon>Pseudomonadati</taxon>
        <taxon>Bacteroidota</taxon>
        <taxon>Flavobacteriia</taxon>
        <taxon>Flavobacteriales</taxon>
        <taxon>Flavobacteriaceae</taxon>
        <taxon>Lacinutrix</taxon>
    </lineage>
</organism>
<dbReference type="EMBL" id="CP019352">
    <property type="protein sequence ID" value="APX99336.1"/>
    <property type="molecule type" value="Genomic_DNA"/>
</dbReference>
<feature type="chain" id="PRO_5042136941" evidence="1">
    <location>
        <begin position="19"/>
        <end position="703"/>
    </location>
</feature>
<evidence type="ECO:0000313" key="3">
    <source>
        <dbReference type="Proteomes" id="UP000187506"/>
    </source>
</evidence>
<feature type="signal peptide" evidence="1">
    <location>
        <begin position="1"/>
        <end position="18"/>
    </location>
</feature>
<evidence type="ECO:0000313" key="2">
    <source>
        <dbReference type="EMBL" id="APX99336.1"/>
    </source>
</evidence>
<proteinExistence type="predicted"/>
<dbReference type="RefSeq" id="WP_076731975.1">
    <property type="nucleotide sequence ID" value="NZ_CP019352.1"/>
</dbReference>